<dbReference type="InterPro" id="IPR036412">
    <property type="entry name" value="HAD-like_sf"/>
</dbReference>
<evidence type="ECO:0000313" key="1">
    <source>
        <dbReference type="EMBL" id="GGV86750.1"/>
    </source>
</evidence>
<gene>
    <name evidence="1" type="ORF">GCM10015535_35490</name>
</gene>
<name>A0ABQ2VZU3_9ACTN</name>
<proteinExistence type="predicted"/>
<reference evidence="2" key="1">
    <citation type="journal article" date="2019" name="Int. J. Syst. Evol. Microbiol.">
        <title>The Global Catalogue of Microorganisms (GCM) 10K type strain sequencing project: providing services to taxonomists for standard genome sequencing and annotation.</title>
        <authorList>
            <consortium name="The Broad Institute Genomics Platform"/>
            <consortium name="The Broad Institute Genome Sequencing Center for Infectious Disease"/>
            <person name="Wu L."/>
            <person name="Ma J."/>
        </authorList>
    </citation>
    <scope>NUCLEOTIDE SEQUENCE [LARGE SCALE GENOMIC DNA]</scope>
    <source>
        <strain evidence="2">JCM 4376</strain>
    </source>
</reference>
<evidence type="ECO:0000313" key="2">
    <source>
        <dbReference type="Proteomes" id="UP000660675"/>
    </source>
</evidence>
<dbReference type="Pfam" id="PF00702">
    <property type="entry name" value="Hydrolase"/>
    <property type="match status" value="1"/>
</dbReference>
<dbReference type="Gene3D" id="1.10.150.240">
    <property type="entry name" value="Putative phosphatase, domain 2"/>
    <property type="match status" value="1"/>
</dbReference>
<sequence length="224" mass="23728">MTHSALFDVDGTLADTNYLHVTAWWEALRQGGYTVPMAEVHGAIGLGSEDLLGKLLGEDRDRGQDTYLDNAHSVFYATYFERLPALADAGDLLRALASRGWKVVLATSASARELEALRRAIDADDAIAGATSADDVREGKPAPEPVRRAMDIAGGTAERTVFTGDSVWDMRAAAEADVTGVALLTGGICRAALAAAGASETYRSPTDLLAHLDTSIFARMETAS</sequence>
<dbReference type="InterPro" id="IPR023214">
    <property type="entry name" value="HAD_sf"/>
</dbReference>
<dbReference type="RefSeq" id="WP_189544731.1">
    <property type="nucleotide sequence ID" value="NZ_BMTF01000010.1"/>
</dbReference>
<protein>
    <submittedName>
        <fullName evidence="1">Haloacid dehalogenase</fullName>
    </submittedName>
</protein>
<dbReference type="InterPro" id="IPR023198">
    <property type="entry name" value="PGP-like_dom2"/>
</dbReference>
<organism evidence="1 2">
    <name type="scientific">Streptomyces gelaticus</name>
    <dbReference type="NCBI Taxonomy" id="285446"/>
    <lineage>
        <taxon>Bacteria</taxon>
        <taxon>Bacillati</taxon>
        <taxon>Actinomycetota</taxon>
        <taxon>Actinomycetes</taxon>
        <taxon>Kitasatosporales</taxon>
        <taxon>Streptomycetaceae</taxon>
        <taxon>Streptomyces</taxon>
    </lineage>
</organism>
<dbReference type="SFLD" id="SFLDS00003">
    <property type="entry name" value="Haloacid_Dehalogenase"/>
    <property type="match status" value="1"/>
</dbReference>
<dbReference type="EMBL" id="BMTF01000010">
    <property type="protein sequence ID" value="GGV86750.1"/>
    <property type="molecule type" value="Genomic_DNA"/>
</dbReference>
<dbReference type="Gene3D" id="3.40.50.1000">
    <property type="entry name" value="HAD superfamily/HAD-like"/>
    <property type="match status" value="1"/>
</dbReference>
<dbReference type="SFLD" id="SFLDG01129">
    <property type="entry name" value="C1.5:_HAD__Beta-PGM__Phosphata"/>
    <property type="match status" value="1"/>
</dbReference>
<dbReference type="PANTHER" id="PTHR43434">
    <property type="entry name" value="PHOSPHOGLYCOLATE PHOSPHATASE"/>
    <property type="match status" value="1"/>
</dbReference>
<dbReference type="PANTHER" id="PTHR43434:SF16">
    <property type="entry name" value="BLL8046 PROTEIN"/>
    <property type="match status" value="1"/>
</dbReference>
<keyword evidence="2" id="KW-1185">Reference proteome</keyword>
<dbReference type="SUPFAM" id="SSF56784">
    <property type="entry name" value="HAD-like"/>
    <property type="match status" value="1"/>
</dbReference>
<comment type="caution">
    <text evidence="1">The sequence shown here is derived from an EMBL/GenBank/DDBJ whole genome shotgun (WGS) entry which is preliminary data.</text>
</comment>
<dbReference type="InterPro" id="IPR050155">
    <property type="entry name" value="HAD-like_hydrolase_sf"/>
</dbReference>
<dbReference type="Proteomes" id="UP000660675">
    <property type="component" value="Unassembled WGS sequence"/>
</dbReference>
<accession>A0ABQ2VZU3</accession>